<protein>
    <recommendedName>
        <fullName evidence="3">Reverse transcriptase domain-containing protein</fullName>
    </recommendedName>
</protein>
<reference evidence="1" key="2">
    <citation type="submission" date="2022-01" db="EMBL/GenBank/DDBJ databases">
        <authorList>
            <person name="Yamashiro T."/>
            <person name="Shiraishi A."/>
            <person name="Satake H."/>
            <person name="Nakayama K."/>
        </authorList>
    </citation>
    <scope>NUCLEOTIDE SEQUENCE</scope>
</reference>
<accession>A0ABQ5HKI7</accession>
<name>A0ABQ5HKI7_9ASTR</name>
<proteinExistence type="predicted"/>
<gene>
    <name evidence="1" type="ORF">Tco_1069459</name>
</gene>
<organism evidence="1 2">
    <name type="scientific">Tanacetum coccineum</name>
    <dbReference type="NCBI Taxonomy" id="301880"/>
    <lineage>
        <taxon>Eukaryota</taxon>
        <taxon>Viridiplantae</taxon>
        <taxon>Streptophyta</taxon>
        <taxon>Embryophyta</taxon>
        <taxon>Tracheophyta</taxon>
        <taxon>Spermatophyta</taxon>
        <taxon>Magnoliopsida</taxon>
        <taxon>eudicotyledons</taxon>
        <taxon>Gunneridae</taxon>
        <taxon>Pentapetalae</taxon>
        <taxon>asterids</taxon>
        <taxon>campanulids</taxon>
        <taxon>Asterales</taxon>
        <taxon>Asteraceae</taxon>
        <taxon>Asteroideae</taxon>
        <taxon>Anthemideae</taxon>
        <taxon>Anthemidinae</taxon>
        <taxon>Tanacetum</taxon>
    </lineage>
</organism>
<evidence type="ECO:0000313" key="2">
    <source>
        <dbReference type="Proteomes" id="UP001151760"/>
    </source>
</evidence>
<evidence type="ECO:0008006" key="3">
    <source>
        <dbReference type="Google" id="ProtNLM"/>
    </source>
</evidence>
<dbReference type="EMBL" id="BQNB010019664">
    <property type="protein sequence ID" value="GJT87742.1"/>
    <property type="molecule type" value="Genomic_DNA"/>
</dbReference>
<reference evidence="1" key="1">
    <citation type="journal article" date="2022" name="Int. J. Mol. Sci.">
        <title>Draft Genome of Tanacetum Coccineum: Genomic Comparison of Closely Related Tanacetum-Family Plants.</title>
        <authorList>
            <person name="Yamashiro T."/>
            <person name="Shiraishi A."/>
            <person name="Nakayama K."/>
            <person name="Satake H."/>
        </authorList>
    </citation>
    <scope>NUCLEOTIDE SEQUENCE</scope>
</reference>
<comment type="caution">
    <text evidence="1">The sequence shown here is derived from an EMBL/GenBank/DDBJ whole genome shotgun (WGS) entry which is preliminary data.</text>
</comment>
<sequence length="378" mass="42753">MLVEKSNIDQDITNIAFMKLLNDLQIIRMSWPISINILNWNFLPPQDDDESILFAITTPLVFEKPFPIPSGLRIFPDIAIEEEVPVCDDFTTVFNPLFDADDDFSFSNDKSFSDEDIPKEIYSNPLFDEEIIYDKIDASIISSPKFDSLLEDFSDELTHIDLIPPGINEADFEPEEGIPIIESFSPSPIPSEDSDSLMKKIDLFLTPDDSMPPGIENDDYDSEGDILFLEELLRPMIPLHFQKVTRNTIFDPGIFIEVQSKRFPSPNEFSISFICDPLSLVFDSLLPFSSKNEDNVFNPGILASNEEKSPHLLSHRGFKAFQLISESPMMISGGDIPILDVLIAPDYKASHARGFVIRSLELQILSFVMGIQYPNLID</sequence>
<evidence type="ECO:0000313" key="1">
    <source>
        <dbReference type="EMBL" id="GJT87742.1"/>
    </source>
</evidence>
<keyword evidence="2" id="KW-1185">Reference proteome</keyword>
<dbReference type="Proteomes" id="UP001151760">
    <property type="component" value="Unassembled WGS sequence"/>
</dbReference>